<dbReference type="Gene3D" id="1.20.120.670">
    <property type="entry name" value="N-acetyl-b-d-glucoasminidase"/>
    <property type="match status" value="1"/>
</dbReference>
<dbReference type="Gene3D" id="3.30.379.10">
    <property type="entry name" value="Chitobiase/beta-hexosaminidase domain 2-like"/>
    <property type="match status" value="1"/>
</dbReference>
<sequence>MKKWFSSLLLFIVLGLFAKNKDVAAAEALVQRIAPAFSSRVVFHQESNSEQKDRYQLQFKDGKLHITANSANAMAVGFHYYLKNYCHTSVSWFADNQIVLPKEMPTFTETISNEARVQHRFFLNYCTFGYTMPWWKWRDWERFIDWMALNGVNLPLAITGQEKVWLNVWKKFGLTDEEIRGFFTGPAYLPWHRMANIDHWEGPLPMSWIDGQADLQKKILERARALNMKPVLPAFAGHVPKALKNKFPNAKITSLGEWGNFSSPYQSYFLDSFDPLFNQIQEAFLKEQTKEFGTDHIYGTDPFNEVTPPSWEPQYLADVSKHIYESLTKVDAKAEWLQMGWIFYFMQDKWTNERIKAYLQAVPQGKMILLDYFCDNTEVWKRTESFFGQPYIWSYLGNFGGNTTLHGNLKDADEKIENTYLNGGKNFWGLGATLEGFGNNPVMYEFVLDKAWTKGSSMKPFVETYAKTRLGKSDENAAAAWKLISEKIYVDYSDVGKGDLTNSKPSLRGYFNWTVNPGIKYKNSDLAKAWRLLILAKGNTDTYNDDLTVVGKQVLGNIFVKYRDEFTQAYDAKDVVKMKVQGQKMLELIHDIDELLGSNKNYLLGTWIEEAKAMTTIPSEKHYYEKDARKIITVWGEKGRDLNDYANRSIAGLMKDFYGERWKIFINDAINAVEQGKTLDEKEMINKVNEFAWSWSEAQNPYPTKPKGNTLELSMKLYDKYFGKWQ</sequence>
<dbReference type="SUPFAM" id="SSF51445">
    <property type="entry name" value="(Trans)glycosidases"/>
    <property type="match status" value="1"/>
</dbReference>
<feature type="chain" id="PRO_5046225718" evidence="2">
    <location>
        <begin position="19"/>
        <end position="726"/>
    </location>
</feature>
<dbReference type="InterPro" id="IPR024732">
    <property type="entry name" value="NAGLU_C"/>
</dbReference>
<dbReference type="PANTHER" id="PTHR12872">
    <property type="entry name" value="ALPHA-N-ACETYLGLUCOSAMINIDASE"/>
    <property type="match status" value="1"/>
</dbReference>
<feature type="domain" description="Alpha-N-acetylglucosaminidase C-terminal" evidence="5">
    <location>
        <begin position="461"/>
        <end position="720"/>
    </location>
</feature>
<dbReference type="InterPro" id="IPR024733">
    <property type="entry name" value="NAGLU_tim-barrel"/>
</dbReference>
<dbReference type="InterPro" id="IPR029018">
    <property type="entry name" value="Hex-like_dom2"/>
</dbReference>
<evidence type="ECO:0000259" key="3">
    <source>
        <dbReference type="Pfam" id="PF05089"/>
    </source>
</evidence>
<proteinExistence type="predicted"/>
<dbReference type="InterPro" id="IPR017853">
    <property type="entry name" value="GH"/>
</dbReference>
<keyword evidence="1" id="KW-0378">Hydrolase</keyword>
<gene>
    <name evidence="6" type="ORF">GCM10010992_04780</name>
</gene>
<dbReference type="PANTHER" id="PTHR12872:SF1">
    <property type="entry name" value="ALPHA-N-ACETYLGLUCOSAMINIDASE"/>
    <property type="match status" value="1"/>
</dbReference>
<evidence type="ECO:0000256" key="1">
    <source>
        <dbReference type="ARBA" id="ARBA00022801"/>
    </source>
</evidence>
<feature type="domain" description="Alpha-N-acetylglucosaminidase N-terminal" evidence="4">
    <location>
        <begin position="24"/>
        <end position="105"/>
    </location>
</feature>
<dbReference type="EMBL" id="BMLV01000001">
    <property type="protein sequence ID" value="GGP02030.1"/>
    <property type="molecule type" value="Genomic_DNA"/>
</dbReference>
<dbReference type="Pfam" id="PF05089">
    <property type="entry name" value="NAGLU"/>
    <property type="match status" value="1"/>
</dbReference>
<evidence type="ECO:0000313" key="7">
    <source>
        <dbReference type="Proteomes" id="UP000620064"/>
    </source>
</evidence>
<feature type="signal peptide" evidence="2">
    <location>
        <begin position="1"/>
        <end position="18"/>
    </location>
</feature>
<keyword evidence="2" id="KW-0732">Signal</keyword>
<name>A0ABQ2NI70_9FLAO</name>
<evidence type="ECO:0000259" key="5">
    <source>
        <dbReference type="Pfam" id="PF12972"/>
    </source>
</evidence>
<accession>A0ABQ2NI70</accession>
<dbReference type="Proteomes" id="UP000620064">
    <property type="component" value="Unassembled WGS sequence"/>
</dbReference>
<dbReference type="Pfam" id="PF12971">
    <property type="entry name" value="NAGLU_N"/>
    <property type="match status" value="1"/>
</dbReference>
<keyword evidence="7" id="KW-1185">Reference proteome</keyword>
<dbReference type="Pfam" id="PF12972">
    <property type="entry name" value="NAGLU_C"/>
    <property type="match status" value="1"/>
</dbReference>
<dbReference type="InterPro" id="IPR024240">
    <property type="entry name" value="NAGLU_N"/>
</dbReference>
<evidence type="ECO:0000259" key="4">
    <source>
        <dbReference type="Pfam" id="PF12971"/>
    </source>
</evidence>
<evidence type="ECO:0000256" key="2">
    <source>
        <dbReference type="SAM" id="SignalP"/>
    </source>
</evidence>
<dbReference type="RefSeq" id="WP_188616481.1">
    <property type="nucleotide sequence ID" value="NZ_BMLV01000001.1"/>
</dbReference>
<organism evidence="6 7">
    <name type="scientific">Cloacibacterium rupense</name>
    <dbReference type="NCBI Taxonomy" id="517423"/>
    <lineage>
        <taxon>Bacteria</taxon>
        <taxon>Pseudomonadati</taxon>
        <taxon>Bacteroidota</taxon>
        <taxon>Flavobacteriia</taxon>
        <taxon>Flavobacteriales</taxon>
        <taxon>Weeksellaceae</taxon>
    </lineage>
</organism>
<reference evidence="7" key="1">
    <citation type="journal article" date="2019" name="Int. J. Syst. Evol. Microbiol.">
        <title>The Global Catalogue of Microorganisms (GCM) 10K type strain sequencing project: providing services to taxonomists for standard genome sequencing and annotation.</title>
        <authorList>
            <consortium name="The Broad Institute Genomics Platform"/>
            <consortium name="The Broad Institute Genome Sequencing Center for Infectious Disease"/>
            <person name="Wu L."/>
            <person name="Ma J."/>
        </authorList>
    </citation>
    <scope>NUCLEOTIDE SEQUENCE [LARGE SCALE GENOMIC DNA]</scope>
    <source>
        <strain evidence="7">CGMCC 1.7656</strain>
    </source>
</reference>
<protein>
    <submittedName>
        <fullName evidence="6">Alpha-N-acetylglucosaminidase</fullName>
    </submittedName>
</protein>
<feature type="domain" description="Alpha-N-acetylglucosaminidase tim-barrel" evidence="3">
    <location>
        <begin position="120"/>
        <end position="453"/>
    </location>
</feature>
<evidence type="ECO:0000313" key="6">
    <source>
        <dbReference type="EMBL" id="GGP02030.1"/>
    </source>
</evidence>
<comment type="caution">
    <text evidence="6">The sequence shown here is derived from an EMBL/GenBank/DDBJ whole genome shotgun (WGS) entry which is preliminary data.</text>
</comment>
<dbReference type="Gene3D" id="3.20.20.80">
    <property type="entry name" value="Glycosidases"/>
    <property type="match status" value="1"/>
</dbReference>
<dbReference type="InterPro" id="IPR007781">
    <property type="entry name" value="NAGLU"/>
</dbReference>